<dbReference type="GeneID" id="28828473"/>
<dbReference type="RefSeq" id="XP_018065874.1">
    <property type="nucleotide sequence ID" value="XM_018218747.1"/>
</dbReference>
<name>A0A194WV25_MOLSC</name>
<accession>A0A194WV25</accession>
<protein>
    <recommendedName>
        <fullName evidence="4">Hydrophobin</fullName>
    </recommendedName>
</protein>
<dbReference type="KEGG" id="psco:LY89DRAFT_722657"/>
<evidence type="ECO:0008006" key="4">
    <source>
        <dbReference type="Google" id="ProtNLM"/>
    </source>
</evidence>
<reference evidence="2 3" key="1">
    <citation type="submission" date="2015-10" db="EMBL/GenBank/DDBJ databases">
        <title>Full genome of DAOMC 229536 Phialocephala scopiformis, a fungal endophyte of spruce producing the potent anti-insectan compound rugulosin.</title>
        <authorList>
            <consortium name="DOE Joint Genome Institute"/>
            <person name="Walker A.K."/>
            <person name="Frasz S.L."/>
            <person name="Seifert K.A."/>
            <person name="Miller J.D."/>
            <person name="Mondo S.J."/>
            <person name="Labutti K."/>
            <person name="Lipzen A."/>
            <person name="Dockter R."/>
            <person name="Kennedy M."/>
            <person name="Grigoriev I.V."/>
            <person name="Spatafora J.W."/>
        </authorList>
    </citation>
    <scope>NUCLEOTIDE SEQUENCE [LARGE SCALE GENOMIC DNA]</scope>
    <source>
        <strain evidence="2 3">CBS 120377</strain>
    </source>
</reference>
<keyword evidence="1" id="KW-0732">Signal</keyword>
<evidence type="ECO:0000256" key="1">
    <source>
        <dbReference type="SAM" id="SignalP"/>
    </source>
</evidence>
<evidence type="ECO:0000313" key="2">
    <source>
        <dbReference type="EMBL" id="KUJ11519.1"/>
    </source>
</evidence>
<keyword evidence="3" id="KW-1185">Reference proteome</keyword>
<dbReference type="Proteomes" id="UP000070700">
    <property type="component" value="Unassembled WGS sequence"/>
</dbReference>
<feature type="signal peptide" evidence="1">
    <location>
        <begin position="1"/>
        <end position="19"/>
    </location>
</feature>
<dbReference type="EMBL" id="KQ947426">
    <property type="protein sequence ID" value="KUJ11519.1"/>
    <property type="molecule type" value="Genomic_DNA"/>
</dbReference>
<sequence length="111" mass="11516">MQPLTITALLAFLTTFTIAHPFPQGSASTCVAQTTCCTNFATGREAYRLAEELKLPLDARQGDIGIGCGTTFEPSNNCGNGSEFPLLCCQGVVDGGYAYGCSPVQSGALGE</sequence>
<dbReference type="InParanoid" id="A0A194WV25"/>
<organism evidence="2 3">
    <name type="scientific">Mollisia scopiformis</name>
    <name type="common">Conifer needle endophyte fungus</name>
    <name type="synonym">Phialocephala scopiformis</name>
    <dbReference type="NCBI Taxonomy" id="149040"/>
    <lineage>
        <taxon>Eukaryota</taxon>
        <taxon>Fungi</taxon>
        <taxon>Dikarya</taxon>
        <taxon>Ascomycota</taxon>
        <taxon>Pezizomycotina</taxon>
        <taxon>Leotiomycetes</taxon>
        <taxon>Helotiales</taxon>
        <taxon>Mollisiaceae</taxon>
        <taxon>Mollisia</taxon>
    </lineage>
</organism>
<gene>
    <name evidence="2" type="ORF">LY89DRAFT_722657</name>
</gene>
<evidence type="ECO:0000313" key="3">
    <source>
        <dbReference type="Proteomes" id="UP000070700"/>
    </source>
</evidence>
<feature type="chain" id="PRO_5008267486" description="Hydrophobin" evidence="1">
    <location>
        <begin position="20"/>
        <end position="111"/>
    </location>
</feature>
<proteinExistence type="predicted"/>
<dbReference type="AlphaFoldDB" id="A0A194WV25"/>